<comment type="caution">
    <text evidence="2">The sequence shown here is derived from an EMBL/GenBank/DDBJ whole genome shotgun (WGS) entry which is preliminary data.</text>
</comment>
<protein>
    <recommendedName>
        <fullName evidence="1">Organic solvent tolerance-like N-terminal domain-containing protein</fullName>
    </recommendedName>
</protein>
<feature type="non-terminal residue" evidence="2">
    <location>
        <position position="1"/>
    </location>
</feature>
<evidence type="ECO:0000313" key="3">
    <source>
        <dbReference type="Proteomes" id="UP000316925"/>
    </source>
</evidence>
<dbReference type="Pfam" id="PF03968">
    <property type="entry name" value="LptD_N"/>
    <property type="match status" value="1"/>
</dbReference>
<accession>A0A523YL71</accession>
<dbReference type="AlphaFoldDB" id="A0A523YL71"/>
<organism evidence="2 3">
    <name type="scientific">Aerophobetes bacterium</name>
    <dbReference type="NCBI Taxonomy" id="2030807"/>
    <lineage>
        <taxon>Bacteria</taxon>
        <taxon>Candidatus Aerophobota</taxon>
    </lineage>
</organism>
<proteinExistence type="predicted"/>
<sequence length="163" mass="18067">LGMGLIIWVVMSLSSIVFAQKELVVSSSQQRIDYANGILFYKGKVKATWEDLLLLSDEMEVYLTKDNDLKEIITKGNVSITQGNKKRQATGQMATYTGEDNKLIIQGNAHYHDERGNDLLAEKITIWIGIEKLEAEGTPVQATYALGSLREEEEVGSQGGKSQ</sequence>
<gene>
    <name evidence="2" type="ORF">E3J33_04330</name>
</gene>
<dbReference type="Gene3D" id="2.60.450.10">
    <property type="entry name" value="Lipopolysaccharide (LPS) transport protein A like domain"/>
    <property type="match status" value="1"/>
</dbReference>
<dbReference type="InterPro" id="IPR005653">
    <property type="entry name" value="OstA-like_N"/>
</dbReference>
<evidence type="ECO:0000313" key="2">
    <source>
        <dbReference type="EMBL" id="TET92112.1"/>
    </source>
</evidence>
<feature type="domain" description="Organic solvent tolerance-like N-terminal" evidence="1">
    <location>
        <begin position="25"/>
        <end position="126"/>
    </location>
</feature>
<dbReference type="Proteomes" id="UP000316925">
    <property type="component" value="Unassembled WGS sequence"/>
</dbReference>
<reference evidence="2 3" key="1">
    <citation type="submission" date="2019-03" db="EMBL/GenBank/DDBJ databases">
        <title>Metabolic potential of uncultured bacteria and archaea associated with petroleum seepage in deep-sea sediments.</title>
        <authorList>
            <person name="Dong X."/>
            <person name="Hubert C."/>
        </authorList>
    </citation>
    <scope>NUCLEOTIDE SEQUENCE [LARGE SCALE GENOMIC DNA]</scope>
    <source>
        <strain evidence="2">E29_bin28</strain>
    </source>
</reference>
<name>A0A523YL71_UNCAE</name>
<dbReference type="EMBL" id="SOIJ01000244">
    <property type="protein sequence ID" value="TET92112.1"/>
    <property type="molecule type" value="Genomic_DNA"/>
</dbReference>
<evidence type="ECO:0000259" key="1">
    <source>
        <dbReference type="Pfam" id="PF03968"/>
    </source>
</evidence>